<evidence type="ECO:0000313" key="4">
    <source>
        <dbReference type="Proteomes" id="UP001253458"/>
    </source>
</evidence>
<accession>A0AAJ2BSF5</accession>
<protein>
    <recommendedName>
        <fullName evidence="5">Excisionase</fullName>
    </recommendedName>
</protein>
<dbReference type="AlphaFoldDB" id="A0AAJ2BSF5"/>
<dbReference type="RefSeq" id="WP_209820667.1">
    <property type="nucleotide sequence ID" value="NZ_JAVDTL010000004.1"/>
</dbReference>
<dbReference type="Proteomes" id="UP001249076">
    <property type="component" value="Unassembled WGS sequence"/>
</dbReference>
<evidence type="ECO:0000313" key="3">
    <source>
        <dbReference type="Proteomes" id="UP001249076"/>
    </source>
</evidence>
<keyword evidence="3" id="KW-1185">Reference proteome</keyword>
<sequence>MTEAVMVAPTRFVTIRLYAAISGHTEKAIRRKMERGVWLEGKHWRRADGVIYIDTKETERWVETAAG</sequence>
<proteinExistence type="predicted"/>
<dbReference type="EMBL" id="JAVDTL010000004">
    <property type="protein sequence ID" value="MDR6767692.1"/>
    <property type="molecule type" value="Genomic_DNA"/>
</dbReference>
<evidence type="ECO:0008006" key="5">
    <source>
        <dbReference type="Google" id="ProtNLM"/>
    </source>
</evidence>
<dbReference type="EMBL" id="JAVDTS010000011">
    <property type="protein sequence ID" value="MDR6839674.1"/>
    <property type="molecule type" value="Genomic_DNA"/>
</dbReference>
<evidence type="ECO:0000313" key="1">
    <source>
        <dbReference type="EMBL" id="MDR6767692.1"/>
    </source>
</evidence>
<name>A0AAJ2BSF5_ACIDE</name>
<comment type="caution">
    <text evidence="1">The sequence shown here is derived from an EMBL/GenBank/DDBJ whole genome shotgun (WGS) entry which is preliminary data.</text>
</comment>
<gene>
    <name evidence="1" type="ORF">J2W88_002973</name>
    <name evidence="2" type="ORF">J2W93_004542</name>
</gene>
<evidence type="ECO:0000313" key="2">
    <source>
        <dbReference type="EMBL" id="MDR6839674.1"/>
    </source>
</evidence>
<reference evidence="1 3" key="1">
    <citation type="submission" date="2023-07" db="EMBL/GenBank/DDBJ databases">
        <title>Sorghum-associated microbial communities from plants grown in Nebraska, USA.</title>
        <authorList>
            <person name="Schachtman D."/>
        </authorList>
    </citation>
    <scope>NUCLEOTIDE SEQUENCE</scope>
    <source>
        <strain evidence="2 3">BE105</strain>
        <strain evidence="1">BE69</strain>
    </source>
</reference>
<dbReference type="Proteomes" id="UP001253458">
    <property type="component" value="Unassembled WGS sequence"/>
</dbReference>
<organism evidence="1 4">
    <name type="scientific">Acidovorax delafieldii</name>
    <name type="common">Pseudomonas delafieldii</name>
    <dbReference type="NCBI Taxonomy" id="47920"/>
    <lineage>
        <taxon>Bacteria</taxon>
        <taxon>Pseudomonadati</taxon>
        <taxon>Pseudomonadota</taxon>
        <taxon>Betaproteobacteria</taxon>
        <taxon>Burkholderiales</taxon>
        <taxon>Comamonadaceae</taxon>
        <taxon>Acidovorax</taxon>
    </lineage>
</organism>